<proteinExistence type="predicted"/>
<dbReference type="EMBL" id="JASSZA010000009">
    <property type="protein sequence ID" value="KAK2102925.1"/>
    <property type="molecule type" value="Genomic_DNA"/>
</dbReference>
<evidence type="ECO:0000313" key="2">
    <source>
        <dbReference type="Proteomes" id="UP001266305"/>
    </source>
</evidence>
<gene>
    <name evidence="1" type="ORF">P7K49_020592</name>
</gene>
<accession>A0ABQ9V1F0</accession>
<keyword evidence="2" id="KW-1185">Reference proteome</keyword>
<name>A0ABQ9V1F0_SAGOE</name>
<organism evidence="1 2">
    <name type="scientific">Saguinus oedipus</name>
    <name type="common">Cotton-top tamarin</name>
    <name type="synonym">Oedipomidas oedipus</name>
    <dbReference type="NCBI Taxonomy" id="9490"/>
    <lineage>
        <taxon>Eukaryota</taxon>
        <taxon>Metazoa</taxon>
        <taxon>Chordata</taxon>
        <taxon>Craniata</taxon>
        <taxon>Vertebrata</taxon>
        <taxon>Euteleostomi</taxon>
        <taxon>Mammalia</taxon>
        <taxon>Eutheria</taxon>
        <taxon>Euarchontoglires</taxon>
        <taxon>Primates</taxon>
        <taxon>Haplorrhini</taxon>
        <taxon>Platyrrhini</taxon>
        <taxon>Cebidae</taxon>
        <taxon>Callitrichinae</taxon>
        <taxon>Saguinus</taxon>
    </lineage>
</organism>
<reference evidence="1 2" key="1">
    <citation type="submission" date="2023-05" db="EMBL/GenBank/DDBJ databases">
        <title>B98-5 Cell Line De Novo Hybrid Assembly: An Optical Mapping Approach.</title>
        <authorList>
            <person name="Kananen K."/>
            <person name="Auerbach J.A."/>
            <person name="Kautto E."/>
            <person name="Blachly J.S."/>
        </authorList>
    </citation>
    <scope>NUCLEOTIDE SEQUENCE [LARGE SCALE GENOMIC DNA]</scope>
    <source>
        <strain evidence="1">B95-8</strain>
        <tissue evidence="1">Cell line</tissue>
    </source>
</reference>
<protein>
    <submittedName>
        <fullName evidence="1">Uncharacterized protein</fullName>
    </submittedName>
</protein>
<comment type="caution">
    <text evidence="1">The sequence shown here is derived from an EMBL/GenBank/DDBJ whole genome shotgun (WGS) entry which is preliminary data.</text>
</comment>
<dbReference type="Proteomes" id="UP001266305">
    <property type="component" value="Unassembled WGS sequence"/>
</dbReference>
<evidence type="ECO:0000313" key="1">
    <source>
        <dbReference type="EMBL" id="KAK2102925.1"/>
    </source>
</evidence>
<sequence length="52" mass="5319">MPVAWLVSFPVSGGAAGSPHSKTAELAAALGLNSAMVQTVMTDLPAVQLYFD</sequence>